<feature type="non-terminal residue" evidence="1">
    <location>
        <position position="1"/>
    </location>
</feature>
<gene>
    <name evidence="1" type="ORF">BJ138DRAFT_969503</name>
</gene>
<proteinExistence type="predicted"/>
<reference evidence="1" key="1">
    <citation type="journal article" date="2021" name="New Phytol.">
        <title>Evolutionary innovations through gain and loss of genes in the ectomycorrhizal Boletales.</title>
        <authorList>
            <person name="Wu G."/>
            <person name="Miyauchi S."/>
            <person name="Morin E."/>
            <person name="Kuo A."/>
            <person name="Drula E."/>
            <person name="Varga T."/>
            <person name="Kohler A."/>
            <person name="Feng B."/>
            <person name="Cao Y."/>
            <person name="Lipzen A."/>
            <person name="Daum C."/>
            <person name="Hundley H."/>
            <person name="Pangilinan J."/>
            <person name="Johnson J."/>
            <person name="Barry K."/>
            <person name="LaButti K."/>
            <person name="Ng V."/>
            <person name="Ahrendt S."/>
            <person name="Min B."/>
            <person name="Choi I.G."/>
            <person name="Park H."/>
            <person name="Plett J.M."/>
            <person name="Magnuson J."/>
            <person name="Spatafora J.W."/>
            <person name="Nagy L.G."/>
            <person name="Henrissat B."/>
            <person name="Grigoriev I.V."/>
            <person name="Yang Z.L."/>
            <person name="Xu J."/>
            <person name="Martin F.M."/>
        </authorList>
    </citation>
    <scope>NUCLEOTIDE SEQUENCE</scope>
    <source>
        <strain evidence="1">ATCC 28755</strain>
    </source>
</reference>
<evidence type="ECO:0000313" key="1">
    <source>
        <dbReference type="EMBL" id="KAH7905175.1"/>
    </source>
</evidence>
<keyword evidence="2" id="KW-1185">Reference proteome</keyword>
<dbReference type="Proteomes" id="UP000790377">
    <property type="component" value="Unassembled WGS sequence"/>
</dbReference>
<sequence length="96" mass="11044">EKACFQLIHDLDHVSGRVQGSITSKKHMRNEIWSLTAAKGAPSWFITFAPADLKHLICLYWADTKQYFTPELRTTDEKERLIANNSVAGAQFFHYM</sequence>
<feature type="non-terminal residue" evidence="1">
    <location>
        <position position="96"/>
    </location>
</feature>
<evidence type="ECO:0000313" key="2">
    <source>
        <dbReference type="Proteomes" id="UP000790377"/>
    </source>
</evidence>
<name>A0ACB7ZVU3_9AGAM</name>
<protein>
    <submittedName>
        <fullName evidence="1">Uncharacterized protein</fullName>
    </submittedName>
</protein>
<organism evidence="1 2">
    <name type="scientific">Hygrophoropsis aurantiaca</name>
    <dbReference type="NCBI Taxonomy" id="72124"/>
    <lineage>
        <taxon>Eukaryota</taxon>
        <taxon>Fungi</taxon>
        <taxon>Dikarya</taxon>
        <taxon>Basidiomycota</taxon>
        <taxon>Agaricomycotina</taxon>
        <taxon>Agaricomycetes</taxon>
        <taxon>Agaricomycetidae</taxon>
        <taxon>Boletales</taxon>
        <taxon>Coniophorineae</taxon>
        <taxon>Hygrophoropsidaceae</taxon>
        <taxon>Hygrophoropsis</taxon>
    </lineage>
</organism>
<comment type="caution">
    <text evidence="1">The sequence shown here is derived from an EMBL/GenBank/DDBJ whole genome shotgun (WGS) entry which is preliminary data.</text>
</comment>
<accession>A0ACB7ZVU3</accession>
<dbReference type="EMBL" id="MU268253">
    <property type="protein sequence ID" value="KAH7905175.1"/>
    <property type="molecule type" value="Genomic_DNA"/>
</dbReference>